<dbReference type="Pfam" id="PF06414">
    <property type="entry name" value="Zeta_toxin"/>
    <property type="match status" value="1"/>
</dbReference>
<evidence type="ECO:0000256" key="3">
    <source>
        <dbReference type="ARBA" id="ARBA00022649"/>
    </source>
</evidence>
<evidence type="ECO:0000313" key="9">
    <source>
        <dbReference type="EMBL" id="NKY67240.1"/>
    </source>
</evidence>
<name>A0A4Y4G8W8_WEIHE</name>
<evidence type="ECO:0000313" key="10">
    <source>
        <dbReference type="EMBL" id="SCC00158.1"/>
    </source>
</evidence>
<dbReference type="Proteomes" id="UP000182448">
    <property type="component" value="Unassembled WGS sequence"/>
</dbReference>
<evidence type="ECO:0000256" key="2">
    <source>
        <dbReference type="ARBA" id="ARBA00011963"/>
    </source>
</evidence>
<protein>
    <recommendedName>
        <fullName evidence="6">UDP-N-acetylglucosamine kinase</fullName>
        <ecNumber evidence="2">2.7.1.176</ecNumber>
    </recommendedName>
    <alternativeName>
        <fullName evidence="6">UDP-N-acetylglucosamine kinase</fullName>
    </alternativeName>
</protein>
<keyword evidence="9" id="KW-0808">Transferase</keyword>
<proteinExistence type="inferred from homology"/>
<evidence type="ECO:0000256" key="4">
    <source>
        <dbReference type="ARBA" id="ARBA00022741"/>
    </source>
</evidence>
<dbReference type="SUPFAM" id="SSF52540">
    <property type="entry name" value="P-loop containing nucleoside triphosphate hydrolases"/>
    <property type="match status" value="1"/>
</dbReference>
<feature type="domain" description="Zeta toxin" evidence="8">
    <location>
        <begin position="2"/>
        <end position="80"/>
    </location>
</feature>
<dbReference type="InterPro" id="IPR010488">
    <property type="entry name" value="Zeta_toxin_domain"/>
</dbReference>
<comment type="caution">
    <text evidence="9">The sequence shown here is derived from an EMBL/GenBank/DDBJ whole genome shotgun (WGS) entry which is preliminary data.</text>
</comment>
<dbReference type="OrthoDB" id="9781848at2"/>
<reference evidence="10 11" key="1">
    <citation type="submission" date="2016-08" db="EMBL/GenBank/DDBJ databases">
        <authorList>
            <person name="Varghese N."/>
            <person name="Submissions Spin"/>
        </authorList>
    </citation>
    <scope>NUCLEOTIDE SEQUENCE [LARGE SCALE GENOMIC DNA]</scope>
    <source>
        <strain evidence="10 11">R-53116</strain>
    </source>
</reference>
<keyword evidence="11" id="KW-1185">Reference proteome</keyword>
<dbReference type="EC" id="2.7.1.176" evidence="2"/>
<sequence>MKPIFILIRGNSGSGKTVLANKLQQYWGYDNCLLLQQDVIRRDILHADDHFGTPAISLIESLVNWGLDHYKFVILEGILRKDVYGIMLEKLVGSYDNHAFVYYLDVSFATTVRYNQNKKLPFCTSDLKKWWRSHDYLSENDHCLKNGDINIYYNKIINDVDK</sequence>
<evidence type="ECO:0000256" key="7">
    <source>
        <dbReference type="ARBA" id="ARBA00048178"/>
    </source>
</evidence>
<keyword evidence="9" id="KW-0418">Kinase</keyword>
<keyword evidence="3" id="KW-1277">Toxin-antitoxin system</keyword>
<comment type="similarity">
    <text evidence="1">Belongs to the zeta toxin family.</text>
</comment>
<dbReference type="GO" id="GO:0016301">
    <property type="term" value="F:kinase activity"/>
    <property type="evidence" value="ECO:0007669"/>
    <property type="project" value="UniProtKB-KW"/>
</dbReference>
<dbReference type="Proteomes" id="UP000585749">
    <property type="component" value="Unassembled WGS sequence"/>
</dbReference>
<dbReference type="GO" id="GO:0005524">
    <property type="term" value="F:ATP binding"/>
    <property type="evidence" value="ECO:0007669"/>
    <property type="project" value="UniProtKB-KW"/>
</dbReference>
<comment type="catalytic activity">
    <reaction evidence="7">
        <text>UDP-N-acetyl-alpha-D-glucosamine + ATP = UDP-N-acetyl-alpha-D-glucosamine 3'-phosphate + ADP + H(+)</text>
        <dbReference type="Rhea" id="RHEA:32671"/>
        <dbReference type="ChEBI" id="CHEBI:15378"/>
        <dbReference type="ChEBI" id="CHEBI:30616"/>
        <dbReference type="ChEBI" id="CHEBI:57705"/>
        <dbReference type="ChEBI" id="CHEBI:64353"/>
        <dbReference type="ChEBI" id="CHEBI:456216"/>
        <dbReference type="EC" id="2.7.1.176"/>
    </reaction>
</comment>
<evidence type="ECO:0000313" key="11">
    <source>
        <dbReference type="Proteomes" id="UP000182448"/>
    </source>
</evidence>
<evidence type="ECO:0000259" key="8">
    <source>
        <dbReference type="Pfam" id="PF06414"/>
    </source>
</evidence>
<reference evidence="9 12" key="2">
    <citation type="submission" date="2020-04" db="EMBL/GenBank/DDBJ databases">
        <title>MicrobeNet Type strains.</title>
        <authorList>
            <person name="Nicholson A.C."/>
        </authorList>
    </citation>
    <scope>NUCLEOTIDE SEQUENCE [LARGE SCALE GENOMIC DNA]</scope>
    <source>
        <strain evidence="9 12">CCUG 33494</strain>
    </source>
</reference>
<dbReference type="EMBL" id="JAAXPM010000008">
    <property type="protein sequence ID" value="NKY67240.1"/>
    <property type="molecule type" value="Genomic_DNA"/>
</dbReference>
<dbReference type="Gene3D" id="3.40.50.300">
    <property type="entry name" value="P-loop containing nucleotide triphosphate hydrolases"/>
    <property type="match status" value="1"/>
</dbReference>
<dbReference type="InterPro" id="IPR027417">
    <property type="entry name" value="P-loop_NTPase"/>
</dbReference>
<keyword evidence="4" id="KW-0547">Nucleotide-binding</keyword>
<organism evidence="9 12">
    <name type="scientific">Weissella hellenica</name>
    <dbReference type="NCBI Taxonomy" id="46256"/>
    <lineage>
        <taxon>Bacteria</taxon>
        <taxon>Bacillati</taxon>
        <taxon>Bacillota</taxon>
        <taxon>Bacilli</taxon>
        <taxon>Lactobacillales</taxon>
        <taxon>Lactobacillaceae</taxon>
        <taxon>Weissella</taxon>
    </lineage>
</organism>
<accession>A0A4Y4G8W8</accession>
<gene>
    <name evidence="10" type="ORF">GA0061075_11031</name>
    <name evidence="9" type="ORF">HF960_06125</name>
</gene>
<dbReference type="EMBL" id="FMAW01000010">
    <property type="protein sequence ID" value="SCC00158.1"/>
    <property type="molecule type" value="Genomic_DNA"/>
</dbReference>
<evidence type="ECO:0000256" key="6">
    <source>
        <dbReference type="ARBA" id="ARBA00032897"/>
    </source>
</evidence>
<evidence type="ECO:0000256" key="5">
    <source>
        <dbReference type="ARBA" id="ARBA00022840"/>
    </source>
</evidence>
<evidence type="ECO:0000313" key="12">
    <source>
        <dbReference type="Proteomes" id="UP000585749"/>
    </source>
</evidence>
<keyword evidence="5" id="KW-0067">ATP-binding</keyword>
<dbReference type="RefSeq" id="WP_074427610.1">
    <property type="nucleotide sequence ID" value="NZ_BJEG01000008.1"/>
</dbReference>
<evidence type="ECO:0000256" key="1">
    <source>
        <dbReference type="ARBA" id="ARBA00009104"/>
    </source>
</evidence>
<dbReference type="AlphaFoldDB" id="A0A4Y4G8W8"/>
<dbReference type="NCBIfam" id="NF005255">
    <property type="entry name" value="PRK06762.2-2"/>
    <property type="match status" value="1"/>
</dbReference>